<dbReference type="Proteomes" id="UP000265808">
    <property type="component" value="Unassembled WGS sequence"/>
</dbReference>
<name>A0A454HIA5_9FIRM</name>
<dbReference type="PANTHER" id="PTHR30250:SF11">
    <property type="entry name" value="O-ANTIGEN TRANSPORTER-RELATED"/>
    <property type="match status" value="1"/>
</dbReference>
<feature type="transmembrane region" description="Helical" evidence="6">
    <location>
        <begin position="357"/>
        <end position="377"/>
    </location>
</feature>
<gene>
    <name evidence="8" type="ORF">DW040_09575</name>
    <name evidence="7" type="ORF">DW859_08435</name>
</gene>
<feature type="transmembrane region" description="Helical" evidence="6">
    <location>
        <begin position="210"/>
        <end position="229"/>
    </location>
</feature>
<dbReference type="GO" id="GO:0005886">
    <property type="term" value="C:plasma membrane"/>
    <property type="evidence" value="ECO:0007669"/>
    <property type="project" value="UniProtKB-SubCell"/>
</dbReference>
<comment type="caution">
    <text evidence="7">The sequence shown here is derived from an EMBL/GenBank/DDBJ whole genome shotgun (WGS) entry which is preliminary data.</text>
</comment>
<dbReference type="Pfam" id="PF01943">
    <property type="entry name" value="Polysacc_synt"/>
    <property type="match status" value="1"/>
</dbReference>
<evidence type="ECO:0000256" key="1">
    <source>
        <dbReference type="ARBA" id="ARBA00004651"/>
    </source>
</evidence>
<feature type="transmembrane region" description="Helical" evidence="6">
    <location>
        <begin position="86"/>
        <end position="105"/>
    </location>
</feature>
<feature type="transmembrane region" description="Helical" evidence="6">
    <location>
        <begin position="117"/>
        <end position="136"/>
    </location>
</feature>
<keyword evidence="4 6" id="KW-1133">Transmembrane helix</keyword>
<dbReference type="AlphaFoldDB" id="A0A454HIA5"/>
<proteinExistence type="predicted"/>
<reference evidence="9 10" key="1">
    <citation type="submission" date="2018-08" db="EMBL/GenBank/DDBJ databases">
        <title>A genome reference for cultivated species of the human gut microbiota.</title>
        <authorList>
            <person name="Zou Y."/>
            <person name="Xue W."/>
            <person name="Luo G."/>
        </authorList>
    </citation>
    <scope>NUCLEOTIDE SEQUENCE [LARGE SCALE GENOMIC DNA]</scope>
    <source>
        <strain evidence="8 10">AF39-4</strain>
        <strain evidence="7 9">AM37-4AC</strain>
    </source>
</reference>
<evidence type="ECO:0000313" key="7">
    <source>
        <dbReference type="EMBL" id="RHC07672.1"/>
    </source>
</evidence>
<keyword evidence="3 6" id="KW-0812">Transmembrane</keyword>
<keyword evidence="2" id="KW-1003">Cell membrane</keyword>
<dbReference type="Proteomes" id="UP000284267">
    <property type="component" value="Unassembled WGS sequence"/>
</dbReference>
<dbReference type="EMBL" id="QROE01000004">
    <property type="protein sequence ID" value="RHK94989.1"/>
    <property type="molecule type" value="Genomic_DNA"/>
</dbReference>
<evidence type="ECO:0000256" key="6">
    <source>
        <dbReference type="SAM" id="Phobius"/>
    </source>
</evidence>
<feature type="transmembrane region" description="Helical" evidence="6">
    <location>
        <begin position="383"/>
        <end position="404"/>
    </location>
</feature>
<feature type="transmembrane region" description="Helical" evidence="6">
    <location>
        <begin position="43"/>
        <end position="65"/>
    </location>
</feature>
<sequence>MKKKSLKLNFIMNIILTMSSFIFPLITFPYVSRILLPIGTGKVSLATSVITYFSMFAQLGIPTYGIRACAKVRDNREELSKVAQELLIINIIMSAISYIILFALLSFVPKFRCEKKLYVILSFTIILTAIGMEWLYKALEQYTYITVRSVIFKFIALIAMFLLIHEQEDYVVYGAITIFAASASNVLNLINAHKYIELKPIRNYNFKRHLKPVLIFFAMSCATTIYTNLDTVMLGFMTTDAEVGYYNAAVKIKVILVSVVTSLGTVLLPRASYYIQTGELKEFRRITRKALNFVMLIATPLMLYFIYFAKEGIYFLSGNAYSGSIVPMQVIMPTLLLIGITNILGIQILVPMGREKVVLYSEIAGAIVDIIVNALLIPKYASTGAAIGTLVAEFAVLVVQYWSLKNEVRDSFKQIHYIKIAIALVLGSMASLWVKLLGLGNFITLVISAVLFFGAYALVLLAFKEEMVIEILETFKLKKRGEVEK</sequence>
<protein>
    <submittedName>
        <fullName evidence="7">Flippase</fullName>
    </submittedName>
</protein>
<evidence type="ECO:0000256" key="5">
    <source>
        <dbReference type="ARBA" id="ARBA00023136"/>
    </source>
</evidence>
<dbReference type="EMBL" id="QSHL01000004">
    <property type="protein sequence ID" value="RHC07672.1"/>
    <property type="molecule type" value="Genomic_DNA"/>
</dbReference>
<dbReference type="CDD" id="cd13128">
    <property type="entry name" value="MATE_Wzx_like"/>
    <property type="match status" value="1"/>
</dbReference>
<evidence type="ECO:0000256" key="4">
    <source>
        <dbReference type="ARBA" id="ARBA00022989"/>
    </source>
</evidence>
<evidence type="ECO:0000313" key="9">
    <source>
        <dbReference type="Proteomes" id="UP000265808"/>
    </source>
</evidence>
<evidence type="ECO:0000256" key="2">
    <source>
        <dbReference type="ARBA" id="ARBA00022475"/>
    </source>
</evidence>
<feature type="transmembrane region" description="Helical" evidence="6">
    <location>
        <begin position="416"/>
        <end position="436"/>
    </location>
</feature>
<keyword evidence="5 6" id="KW-0472">Membrane</keyword>
<dbReference type="PANTHER" id="PTHR30250">
    <property type="entry name" value="PST FAMILY PREDICTED COLANIC ACID TRANSPORTER"/>
    <property type="match status" value="1"/>
</dbReference>
<organism evidence="7 9">
    <name type="scientific">Blautia obeum</name>
    <dbReference type="NCBI Taxonomy" id="40520"/>
    <lineage>
        <taxon>Bacteria</taxon>
        <taxon>Bacillati</taxon>
        <taxon>Bacillota</taxon>
        <taxon>Clostridia</taxon>
        <taxon>Lachnospirales</taxon>
        <taxon>Lachnospiraceae</taxon>
        <taxon>Blautia</taxon>
    </lineage>
</organism>
<accession>A0A454HIA5</accession>
<comment type="subcellular location">
    <subcellularLocation>
        <location evidence="1">Cell membrane</location>
        <topology evidence="1">Multi-pass membrane protein</topology>
    </subcellularLocation>
</comment>
<feature type="transmembrane region" description="Helical" evidence="6">
    <location>
        <begin position="143"/>
        <end position="164"/>
    </location>
</feature>
<feature type="transmembrane region" description="Helical" evidence="6">
    <location>
        <begin position="290"/>
        <end position="310"/>
    </location>
</feature>
<evidence type="ECO:0000313" key="10">
    <source>
        <dbReference type="Proteomes" id="UP000284267"/>
    </source>
</evidence>
<feature type="transmembrane region" description="Helical" evidence="6">
    <location>
        <begin position="442"/>
        <end position="463"/>
    </location>
</feature>
<feature type="transmembrane region" description="Helical" evidence="6">
    <location>
        <begin position="249"/>
        <end position="269"/>
    </location>
</feature>
<feature type="transmembrane region" description="Helical" evidence="6">
    <location>
        <begin position="12"/>
        <end position="31"/>
    </location>
</feature>
<dbReference type="RefSeq" id="WP_117997527.1">
    <property type="nucleotide sequence ID" value="NZ_CABJDZ010000004.1"/>
</dbReference>
<dbReference type="InterPro" id="IPR002797">
    <property type="entry name" value="Polysacc_synth"/>
</dbReference>
<feature type="transmembrane region" description="Helical" evidence="6">
    <location>
        <begin position="170"/>
        <end position="190"/>
    </location>
</feature>
<dbReference type="InterPro" id="IPR050833">
    <property type="entry name" value="Poly_Biosynth_Transport"/>
</dbReference>
<feature type="transmembrane region" description="Helical" evidence="6">
    <location>
        <begin position="330"/>
        <end position="350"/>
    </location>
</feature>
<evidence type="ECO:0000313" key="8">
    <source>
        <dbReference type="EMBL" id="RHK94989.1"/>
    </source>
</evidence>
<evidence type="ECO:0000256" key="3">
    <source>
        <dbReference type="ARBA" id="ARBA00022692"/>
    </source>
</evidence>